<keyword evidence="8" id="KW-1003">Cell membrane</keyword>
<keyword evidence="6 8" id="KW-0139">CF(1)</keyword>
<dbReference type="EMBL" id="JBEPIJ010000003">
    <property type="protein sequence ID" value="MES0873143.1"/>
    <property type="molecule type" value="Genomic_DNA"/>
</dbReference>
<evidence type="ECO:0000256" key="6">
    <source>
        <dbReference type="ARBA" id="ARBA00023196"/>
    </source>
</evidence>
<comment type="function">
    <text evidence="8">This protein is part of the stalk that links CF(0) to CF(1). It either transmits conformational changes from CF(0) to CF(1) or is implicated in proton conduction.</text>
</comment>
<gene>
    <name evidence="8" type="primary">atpH</name>
    <name evidence="9" type="ORF">ABSH63_03830</name>
</gene>
<dbReference type="SUPFAM" id="SSF47928">
    <property type="entry name" value="N-terminal domain of the delta subunit of the F1F0-ATP synthase"/>
    <property type="match status" value="1"/>
</dbReference>
<comment type="function">
    <text evidence="8">F(1)F(0) ATP synthase produces ATP from ADP in the presence of a proton or sodium gradient. F-type ATPases consist of two structural domains, F(1) containing the extramembraneous catalytic core and F(0) containing the membrane proton channel, linked together by a central stalk and a peripheral stalk. During catalysis, ATP synthesis in the catalytic domain of F(1) is coupled via a rotary mechanism of the central stalk subunits to proton translocation.</text>
</comment>
<dbReference type="NCBIfam" id="TIGR01145">
    <property type="entry name" value="ATP_synt_delta"/>
    <property type="match status" value="1"/>
</dbReference>
<evidence type="ECO:0000256" key="7">
    <source>
        <dbReference type="ARBA" id="ARBA00023310"/>
    </source>
</evidence>
<dbReference type="Pfam" id="PF00213">
    <property type="entry name" value="OSCP"/>
    <property type="match status" value="1"/>
</dbReference>
<accession>A0ABV2A7B6</accession>
<evidence type="ECO:0000256" key="5">
    <source>
        <dbReference type="ARBA" id="ARBA00023136"/>
    </source>
</evidence>
<dbReference type="HAMAP" id="MF_01416">
    <property type="entry name" value="ATP_synth_delta_bact"/>
    <property type="match status" value="1"/>
</dbReference>
<protein>
    <recommendedName>
        <fullName evidence="8">ATP synthase subunit delta</fullName>
    </recommendedName>
    <alternativeName>
        <fullName evidence="8">ATP synthase F(1) sector subunit delta</fullName>
    </alternativeName>
    <alternativeName>
        <fullName evidence="8">F-type ATPase subunit delta</fullName>
        <shortName evidence="8">F-ATPase subunit delta</shortName>
    </alternativeName>
</protein>
<evidence type="ECO:0000256" key="8">
    <source>
        <dbReference type="HAMAP-Rule" id="MF_01416"/>
    </source>
</evidence>
<dbReference type="PROSITE" id="PS00389">
    <property type="entry name" value="ATPASE_DELTA"/>
    <property type="match status" value="1"/>
</dbReference>
<evidence type="ECO:0000313" key="9">
    <source>
        <dbReference type="EMBL" id="MES0873143.1"/>
    </source>
</evidence>
<reference evidence="9 10" key="1">
    <citation type="submission" date="2024-06" db="EMBL/GenBank/DDBJ databases">
        <authorList>
            <person name="Li Z."/>
            <person name="Jiang Y."/>
        </authorList>
    </citation>
    <scope>NUCLEOTIDE SEQUENCE [LARGE SCALE GENOMIC DNA]</scope>
    <source>
        <strain evidence="9 10">HSW-8</strain>
    </source>
</reference>
<comment type="similarity">
    <text evidence="8">Belongs to the ATPase delta chain family.</text>
</comment>
<keyword evidence="5 8" id="KW-0472">Membrane</keyword>
<comment type="caution">
    <text evidence="9">The sequence shown here is derived from an EMBL/GenBank/DDBJ whole genome shotgun (WGS) entry which is preliminary data.</text>
</comment>
<dbReference type="RefSeq" id="WP_352887590.1">
    <property type="nucleotide sequence ID" value="NZ_JBEPIJ010000003.1"/>
</dbReference>
<dbReference type="PRINTS" id="PR00125">
    <property type="entry name" value="ATPASEDELTA"/>
</dbReference>
<name>A0ABV2A7B6_9GAMM</name>
<keyword evidence="7 8" id="KW-0066">ATP synthesis</keyword>
<keyword evidence="2 8" id="KW-0813">Transport</keyword>
<keyword evidence="3 8" id="KW-0375">Hydrogen ion transport</keyword>
<evidence type="ECO:0000256" key="2">
    <source>
        <dbReference type="ARBA" id="ARBA00022448"/>
    </source>
</evidence>
<dbReference type="Gene3D" id="1.10.520.20">
    <property type="entry name" value="N-terminal domain of the delta subunit of the F1F0-ATP synthase"/>
    <property type="match status" value="1"/>
</dbReference>
<comment type="subcellular location">
    <subcellularLocation>
        <location evidence="8">Cell membrane</location>
        <topology evidence="8">Peripheral membrane protein</topology>
    </subcellularLocation>
    <subcellularLocation>
        <location evidence="1">Membrane</location>
    </subcellularLocation>
</comment>
<evidence type="ECO:0000256" key="3">
    <source>
        <dbReference type="ARBA" id="ARBA00022781"/>
    </source>
</evidence>
<dbReference type="PANTHER" id="PTHR11910">
    <property type="entry name" value="ATP SYNTHASE DELTA CHAIN"/>
    <property type="match status" value="1"/>
</dbReference>
<sequence>MADYSTLARPYAKAVFELARDGKTFAPWSQALAALAGLVSDPDVARLIGHPALTRGELAKTLTQALDGKLSAEAVALVRLLVENGRLKTLPAIAAQFEQLRAEAESRVDVEIVSAVEVPAAQRQQLADAVKKRLEREVAIRWSTDPDLIAGALIRAGDLVIDGSVRGELDRLQTALTR</sequence>
<keyword evidence="4 8" id="KW-0406">Ion transport</keyword>
<dbReference type="Proteomes" id="UP001465331">
    <property type="component" value="Unassembled WGS sequence"/>
</dbReference>
<dbReference type="InterPro" id="IPR020781">
    <property type="entry name" value="ATPase_OSCP/d_CS"/>
</dbReference>
<evidence type="ECO:0000256" key="1">
    <source>
        <dbReference type="ARBA" id="ARBA00004370"/>
    </source>
</evidence>
<evidence type="ECO:0000256" key="4">
    <source>
        <dbReference type="ARBA" id="ARBA00023065"/>
    </source>
</evidence>
<proteinExistence type="inferred from homology"/>
<evidence type="ECO:0000313" key="10">
    <source>
        <dbReference type="Proteomes" id="UP001465331"/>
    </source>
</evidence>
<dbReference type="NCBIfam" id="NF004402">
    <property type="entry name" value="PRK05758.2-2"/>
    <property type="match status" value="1"/>
</dbReference>
<keyword evidence="10" id="KW-1185">Reference proteome</keyword>
<dbReference type="InterPro" id="IPR000711">
    <property type="entry name" value="ATPase_OSCP/dsu"/>
</dbReference>
<dbReference type="InterPro" id="IPR026015">
    <property type="entry name" value="ATP_synth_OSCP/delta_N_sf"/>
</dbReference>
<organism evidence="9 10">
    <name type="scientific">Sinimarinibacterium thermocellulolyticum</name>
    <dbReference type="NCBI Taxonomy" id="3170016"/>
    <lineage>
        <taxon>Bacteria</taxon>
        <taxon>Pseudomonadati</taxon>
        <taxon>Pseudomonadota</taxon>
        <taxon>Gammaproteobacteria</taxon>
        <taxon>Nevskiales</taxon>
        <taxon>Nevskiaceae</taxon>
        <taxon>Sinimarinibacterium</taxon>
    </lineage>
</organism>